<dbReference type="eggNOG" id="ENOG502SN4M">
    <property type="taxonomic scope" value="Eukaryota"/>
</dbReference>
<dbReference type="EMBL" id="KB706360">
    <property type="protein sequence ID" value="EMR67756.1"/>
    <property type="molecule type" value="Genomic_DNA"/>
</dbReference>
<dbReference type="Pfam" id="PF24864">
    <property type="entry name" value="DUF7730"/>
    <property type="match status" value="1"/>
</dbReference>
<proteinExistence type="predicted"/>
<feature type="compositionally biased region" description="Pro residues" evidence="1">
    <location>
        <begin position="55"/>
        <end position="67"/>
    </location>
</feature>
<sequence>MDSIEDYLAASSPVIDYQMGSLLYRLPQELRDQIYSHLFASTRLSRGTRQSTSTPPTPTPTPSPSPSPATTTATTTTTRVKPDPNALAILRTCRRACYEISDSWIRQVSFHFEQPAALLDTLTALPQTTRAQIRRVRVGARKLELGFPGSKFRACYGLASTLKLVPGLNLDVLTVLGSSGGDGDGLRHDYETLDGLVREGSGWRELRFISKSSALLGYANVVPSFLALDEDDGGGGARECRFWRKPQPAHWRGVMNERDGEVAEPSVMVYRARQRQQPRRGCCGVLDEKTRETYEQEVPQGRMAMEDFGIWGDKVLLADGEREKEMMIVVSRGGTGVEYEEKEGSPFITGDIRQEMGGMDWEAMRRDHIDALEEMRVVEDGIEFDEYDDVDEYVWPTICREPGTNIYAGV</sequence>
<dbReference type="HOGENOM" id="CLU_066073_0_0_1"/>
<evidence type="ECO:0000313" key="3">
    <source>
        <dbReference type="EMBL" id="EMR67756.1"/>
    </source>
</evidence>
<evidence type="ECO:0000256" key="1">
    <source>
        <dbReference type="SAM" id="MobiDB-lite"/>
    </source>
</evidence>
<dbReference type="OMA" id="RMAMEDF"/>
<dbReference type="KEGG" id="ela:UCREL1_5243"/>
<feature type="region of interest" description="Disordered" evidence="1">
    <location>
        <begin position="45"/>
        <end position="81"/>
    </location>
</feature>
<dbReference type="InterPro" id="IPR056632">
    <property type="entry name" value="DUF7730"/>
</dbReference>
<dbReference type="OrthoDB" id="4632349at2759"/>
<evidence type="ECO:0000313" key="4">
    <source>
        <dbReference type="Proteomes" id="UP000012174"/>
    </source>
</evidence>
<feature type="compositionally biased region" description="Low complexity" evidence="1">
    <location>
        <begin position="68"/>
        <end position="78"/>
    </location>
</feature>
<organism evidence="3 4">
    <name type="scientific">Eutypa lata (strain UCR-EL1)</name>
    <name type="common">Grapevine dieback disease fungus</name>
    <name type="synonym">Eutypa armeniacae</name>
    <dbReference type="NCBI Taxonomy" id="1287681"/>
    <lineage>
        <taxon>Eukaryota</taxon>
        <taxon>Fungi</taxon>
        <taxon>Dikarya</taxon>
        <taxon>Ascomycota</taxon>
        <taxon>Pezizomycotina</taxon>
        <taxon>Sordariomycetes</taxon>
        <taxon>Xylariomycetidae</taxon>
        <taxon>Xylariales</taxon>
        <taxon>Diatrypaceae</taxon>
        <taxon>Eutypa</taxon>
    </lineage>
</organism>
<protein>
    <recommendedName>
        <fullName evidence="2">DUF7730 domain-containing protein</fullName>
    </recommendedName>
</protein>
<dbReference type="PANTHER" id="PTHR38790">
    <property type="entry name" value="2EXR DOMAIN-CONTAINING PROTEIN-RELATED"/>
    <property type="match status" value="1"/>
</dbReference>
<dbReference type="AlphaFoldDB" id="M7TCY4"/>
<dbReference type="Proteomes" id="UP000012174">
    <property type="component" value="Unassembled WGS sequence"/>
</dbReference>
<keyword evidence="4" id="KW-1185">Reference proteome</keyword>
<accession>M7TCY4</accession>
<feature type="domain" description="DUF7730" evidence="2">
    <location>
        <begin position="18"/>
        <end position="138"/>
    </location>
</feature>
<reference evidence="4" key="1">
    <citation type="journal article" date="2013" name="Genome Announc.">
        <title>Draft genome sequence of the grapevine dieback fungus Eutypa lata UCR-EL1.</title>
        <authorList>
            <person name="Blanco-Ulate B."/>
            <person name="Rolshausen P.E."/>
            <person name="Cantu D."/>
        </authorList>
    </citation>
    <scope>NUCLEOTIDE SEQUENCE [LARGE SCALE GENOMIC DNA]</scope>
    <source>
        <strain evidence="4">UCR-EL1</strain>
    </source>
</reference>
<evidence type="ECO:0000259" key="2">
    <source>
        <dbReference type="Pfam" id="PF24864"/>
    </source>
</evidence>
<gene>
    <name evidence="3" type="ORF">UCREL1_5243</name>
</gene>
<name>M7TCY4_EUTLA</name>